<evidence type="ECO:0008006" key="4">
    <source>
        <dbReference type="Google" id="ProtNLM"/>
    </source>
</evidence>
<evidence type="ECO:0000256" key="1">
    <source>
        <dbReference type="SAM" id="Phobius"/>
    </source>
</evidence>
<name>A0A1Q8Y9B5_9BURK</name>
<sequence length="135" mass="14964">MDFIKEKPKFVSIAERIIYGTLGVSALSTLFVFLFGPVEFPELLANMLLLGAVATLPYAMGRGSNKARFIYSGFTILSALIMFGTSDFIQNSPRFDLHIGVLLTPIELFVCGMLFTKESSEWFKKAKPVVKKAAE</sequence>
<feature type="transmembrane region" description="Helical" evidence="1">
    <location>
        <begin position="43"/>
        <end position="60"/>
    </location>
</feature>
<comment type="caution">
    <text evidence="2">The sequence shown here is derived from an EMBL/GenBank/DDBJ whole genome shotgun (WGS) entry which is preliminary data.</text>
</comment>
<keyword evidence="1" id="KW-0472">Membrane</keyword>
<feature type="transmembrane region" description="Helical" evidence="1">
    <location>
        <begin position="95"/>
        <end position="115"/>
    </location>
</feature>
<dbReference type="Proteomes" id="UP000185911">
    <property type="component" value="Unassembled WGS sequence"/>
</dbReference>
<keyword evidence="3" id="KW-1185">Reference proteome</keyword>
<protein>
    <recommendedName>
        <fullName evidence="4">Transmembrane protein</fullName>
    </recommendedName>
</protein>
<keyword evidence="1" id="KW-1133">Transmembrane helix</keyword>
<dbReference type="EMBL" id="MSYM01000020">
    <property type="protein sequence ID" value="OLP04593.1"/>
    <property type="molecule type" value="Genomic_DNA"/>
</dbReference>
<proteinExistence type="predicted"/>
<evidence type="ECO:0000313" key="3">
    <source>
        <dbReference type="Proteomes" id="UP000185911"/>
    </source>
</evidence>
<organism evidence="2 3">
    <name type="scientific">Rhodoferax antarcticus ANT.BR</name>
    <dbReference type="NCBI Taxonomy" id="1111071"/>
    <lineage>
        <taxon>Bacteria</taxon>
        <taxon>Pseudomonadati</taxon>
        <taxon>Pseudomonadota</taxon>
        <taxon>Betaproteobacteria</taxon>
        <taxon>Burkholderiales</taxon>
        <taxon>Comamonadaceae</taxon>
        <taxon>Rhodoferax</taxon>
    </lineage>
</organism>
<accession>A0A1Q8Y9B5</accession>
<dbReference type="AlphaFoldDB" id="A0A1Q8Y9B5"/>
<evidence type="ECO:0000313" key="2">
    <source>
        <dbReference type="EMBL" id="OLP04593.1"/>
    </source>
</evidence>
<feature type="transmembrane region" description="Helical" evidence="1">
    <location>
        <begin position="17"/>
        <end position="37"/>
    </location>
</feature>
<keyword evidence="1" id="KW-0812">Transmembrane</keyword>
<reference evidence="2 3" key="1">
    <citation type="submission" date="2017-01" db="EMBL/GenBank/DDBJ databases">
        <title>Genome sequence of Rhodoferax antarcticus ANT.BR, a psychrophilic purple nonsulfur bacterium from an Antarctic microbial mat.</title>
        <authorList>
            <person name="Baker J."/>
            <person name="Riester C."/>
            <person name="Skinner B."/>
            <person name="Newell A."/>
            <person name="Swingley W."/>
            <person name="Madigan M."/>
            <person name="Jung D."/>
            <person name="Asao M."/>
            <person name="Chen M."/>
            <person name="Loughlin P."/>
            <person name="Pan H."/>
            <person name="Lin S."/>
            <person name="Li N."/>
            <person name="Shaw J."/>
            <person name="Prado M."/>
            <person name="Sherman C."/>
            <person name="Li X."/>
            <person name="Tang J."/>
            <person name="Blankenship R."/>
            <person name="Zhao T."/>
            <person name="Touchman J."/>
            <person name="Sattley M."/>
        </authorList>
    </citation>
    <scope>NUCLEOTIDE SEQUENCE [LARGE SCALE GENOMIC DNA]</scope>
    <source>
        <strain evidence="2 3">ANT.BR</strain>
    </source>
</reference>
<feature type="transmembrane region" description="Helical" evidence="1">
    <location>
        <begin position="69"/>
        <end position="89"/>
    </location>
</feature>
<dbReference type="RefSeq" id="WP_075588230.1">
    <property type="nucleotide sequence ID" value="NZ_MSYM01000020.1"/>
</dbReference>
<gene>
    <name evidence="2" type="ORF">BLL52_4192</name>
</gene>